<dbReference type="GO" id="GO:0001401">
    <property type="term" value="C:SAM complex"/>
    <property type="evidence" value="ECO:0007669"/>
    <property type="project" value="TreeGrafter"/>
</dbReference>
<evidence type="ECO:0000313" key="4">
    <source>
        <dbReference type="EMBL" id="RFU34204.1"/>
    </source>
</evidence>
<sequence length="621" mass="67472">MGEEVWGNEKEKKKEGGKEQEEKAPTDKLPAGPSFRDPSERGLVVIVSGCGGGTSAAVLVGRVCGNRLIPRLERPRDLPGEWRGFCRCATAKAETTRPERSNDGQGKVGFALVGEQSRSCCRAAVDWRWARLSHFSPGEALRQPGDNLVGAATMLSFSSAGWYDLVMMCMTTACERAARDTERAIWAARYYILDVTLDVAVPLCASYEVFLNSYCTYGGAHACNSSGAMSAPQQTPSSTPSASSNAGSSSPSSAAKKPSPPARIIFAVPGPIKKLFDLVPVLVYPPNELPQRSPKPSKTPTLYIFSTPEDAAAGRPSFNPSCLKWQTFLKIAGIDHRVVPSNNHASPTGILPFLLPAYSSLTTSQETLLPVPSSKLIKYAKEHGGRFAEIDDIRYEAYQSLLDHRIRNAWLFALYLEPSNFDSIVVPLYIASQSRSSLVRFPSAQSLRAAAESELRKRSTSGVIDVDDLYSEADKAFEALSILLGKDNWFSRSERPGLFDASVFAYTELLLDESLGGHGGWQEGRLGRALETGLEKYLEKQHGAAGLDAIGIAFWPVEGRYGASLFSDEGFQVNQSGNLRPGLFGARLGSQDLDSQWLAAVKENVASPCLLLTRPDSREDE</sequence>
<name>A0A3E2HLD1_SCYLI</name>
<keyword evidence="5" id="KW-1185">Reference proteome</keyword>
<protein>
    <recommendedName>
        <fullName evidence="6">Mitochondrial outer membrane transport complex Sam37/metaxin N-terminal domain-containing protein</fullName>
    </recommendedName>
</protein>
<evidence type="ECO:0000259" key="2">
    <source>
        <dbReference type="Pfam" id="PF17171"/>
    </source>
</evidence>
<dbReference type="PANTHER" id="PTHR12289:SF44">
    <property type="entry name" value="OUTER MEMBRANE PROTEIN (SAM35), PUTATIVE (AFU_ORTHOLOGUE AFUA_1G13180)-RELATED"/>
    <property type="match status" value="1"/>
</dbReference>
<feature type="compositionally biased region" description="Low complexity" evidence="1">
    <location>
        <begin position="230"/>
        <end position="257"/>
    </location>
</feature>
<dbReference type="STRING" id="5539.A0A3E2HLD1"/>
<feature type="compositionally biased region" description="Basic and acidic residues" evidence="1">
    <location>
        <begin position="7"/>
        <end position="26"/>
    </location>
</feature>
<dbReference type="AlphaFoldDB" id="A0A3E2HLD1"/>
<evidence type="ECO:0008006" key="6">
    <source>
        <dbReference type="Google" id="ProtNLM"/>
    </source>
</evidence>
<dbReference type="Proteomes" id="UP000258309">
    <property type="component" value="Unassembled WGS sequence"/>
</dbReference>
<reference evidence="4 5" key="1">
    <citation type="submission" date="2018-05" db="EMBL/GenBank/DDBJ databases">
        <title>Draft genome sequence of Scytalidium lignicola DSM 105466, a ubiquitous saprotrophic fungus.</title>
        <authorList>
            <person name="Buettner E."/>
            <person name="Gebauer A.M."/>
            <person name="Hofrichter M."/>
            <person name="Liers C."/>
            <person name="Kellner H."/>
        </authorList>
    </citation>
    <scope>NUCLEOTIDE SEQUENCE [LARGE SCALE GENOMIC DNA]</scope>
    <source>
        <strain evidence="4 5">DSM 105466</strain>
    </source>
</reference>
<accession>A0A3E2HLD1</accession>
<dbReference type="Pfam" id="PF17172">
    <property type="entry name" value="GST_N_4"/>
    <property type="match status" value="1"/>
</dbReference>
<dbReference type="GO" id="GO:0007005">
    <property type="term" value="P:mitochondrion organization"/>
    <property type="evidence" value="ECO:0007669"/>
    <property type="project" value="TreeGrafter"/>
</dbReference>
<evidence type="ECO:0000256" key="1">
    <source>
        <dbReference type="SAM" id="MobiDB-lite"/>
    </source>
</evidence>
<dbReference type="InterPro" id="IPR012336">
    <property type="entry name" value="Thioredoxin-like_fold"/>
</dbReference>
<evidence type="ECO:0000313" key="5">
    <source>
        <dbReference type="Proteomes" id="UP000258309"/>
    </source>
</evidence>
<feature type="domain" description="Metaxin glutathione S-transferase" evidence="2">
    <location>
        <begin position="473"/>
        <end position="517"/>
    </location>
</feature>
<proteinExistence type="predicted"/>
<gene>
    <name evidence="4" type="ORF">B7463_g2114</name>
</gene>
<dbReference type="Pfam" id="PF17171">
    <property type="entry name" value="GST_C_6"/>
    <property type="match status" value="1"/>
</dbReference>
<dbReference type="InterPro" id="IPR050931">
    <property type="entry name" value="Mito_Protein_Transport_Metaxin"/>
</dbReference>
<comment type="caution">
    <text evidence="4">The sequence shown here is derived from an EMBL/GenBank/DDBJ whole genome shotgun (WGS) entry which is preliminary data.</text>
</comment>
<feature type="non-terminal residue" evidence="4">
    <location>
        <position position="1"/>
    </location>
</feature>
<evidence type="ECO:0000259" key="3">
    <source>
        <dbReference type="Pfam" id="PF17172"/>
    </source>
</evidence>
<dbReference type="InterPro" id="IPR033468">
    <property type="entry name" value="Metaxin_GST"/>
</dbReference>
<dbReference type="EMBL" id="NCSJ02000024">
    <property type="protein sequence ID" value="RFU34204.1"/>
    <property type="molecule type" value="Genomic_DNA"/>
</dbReference>
<feature type="domain" description="Thioredoxin-like fold" evidence="3">
    <location>
        <begin position="320"/>
        <end position="420"/>
    </location>
</feature>
<dbReference type="OrthoDB" id="198787at2759"/>
<organism evidence="4 5">
    <name type="scientific">Scytalidium lignicola</name>
    <name type="common">Hyphomycete</name>
    <dbReference type="NCBI Taxonomy" id="5539"/>
    <lineage>
        <taxon>Eukaryota</taxon>
        <taxon>Fungi</taxon>
        <taxon>Dikarya</taxon>
        <taxon>Ascomycota</taxon>
        <taxon>Pezizomycotina</taxon>
        <taxon>Leotiomycetes</taxon>
        <taxon>Leotiomycetes incertae sedis</taxon>
        <taxon>Scytalidium</taxon>
    </lineage>
</organism>
<feature type="region of interest" description="Disordered" evidence="1">
    <location>
        <begin position="1"/>
        <end position="37"/>
    </location>
</feature>
<feature type="region of interest" description="Disordered" evidence="1">
    <location>
        <begin position="228"/>
        <end position="259"/>
    </location>
</feature>
<dbReference type="PANTHER" id="PTHR12289">
    <property type="entry name" value="METAXIN RELATED"/>
    <property type="match status" value="1"/>
</dbReference>
<feature type="non-terminal residue" evidence="4">
    <location>
        <position position="621"/>
    </location>
</feature>